<gene>
    <name evidence="2" type="ORF">AS888_05475</name>
</gene>
<dbReference type="Proteomes" id="UP000064189">
    <property type="component" value="Unassembled WGS sequence"/>
</dbReference>
<reference evidence="2 3" key="1">
    <citation type="submission" date="2015-11" db="EMBL/GenBank/DDBJ databases">
        <title>Genome Sequence of Bacillus simplex strain VanAntwerpen2.</title>
        <authorList>
            <person name="Couger M.B."/>
        </authorList>
    </citation>
    <scope>NUCLEOTIDE SEQUENCE [LARGE SCALE GENOMIC DNA]</scope>
    <source>
        <strain evidence="2 3">VanAntwerpen02</strain>
    </source>
</reference>
<protein>
    <submittedName>
        <fullName evidence="2">Uncharacterized protein</fullName>
    </submittedName>
</protein>
<comment type="caution">
    <text evidence="2">The sequence shown here is derived from an EMBL/GenBank/DDBJ whole genome shotgun (WGS) entry which is preliminary data.</text>
</comment>
<dbReference type="EMBL" id="LNNH01000010">
    <property type="protein sequence ID" value="KWW21933.1"/>
    <property type="molecule type" value="Genomic_DNA"/>
</dbReference>
<feature type="transmembrane region" description="Helical" evidence="1">
    <location>
        <begin position="43"/>
        <end position="63"/>
    </location>
</feature>
<accession>A0A109N1T3</accession>
<keyword evidence="1" id="KW-1133">Transmembrane helix</keyword>
<evidence type="ECO:0000256" key="1">
    <source>
        <dbReference type="SAM" id="Phobius"/>
    </source>
</evidence>
<sequence>MLKLKDKEFERISKLIMKTILIYLAGLLIYLILIANYESRFDNSSAIISTLIFIFSIFVISILNRIFIKKK</sequence>
<name>A0A109N1T3_9BACI</name>
<keyword evidence="1" id="KW-0812">Transmembrane</keyword>
<organism evidence="2 3">
    <name type="scientific">Peribacillus simplex</name>
    <dbReference type="NCBI Taxonomy" id="1478"/>
    <lineage>
        <taxon>Bacteria</taxon>
        <taxon>Bacillati</taxon>
        <taxon>Bacillota</taxon>
        <taxon>Bacilli</taxon>
        <taxon>Bacillales</taxon>
        <taxon>Bacillaceae</taxon>
        <taxon>Peribacillus</taxon>
    </lineage>
</organism>
<keyword evidence="1" id="KW-0472">Membrane</keyword>
<evidence type="ECO:0000313" key="3">
    <source>
        <dbReference type="Proteomes" id="UP000064189"/>
    </source>
</evidence>
<dbReference type="AlphaFoldDB" id="A0A109N1T3"/>
<feature type="transmembrane region" description="Helical" evidence="1">
    <location>
        <begin position="20"/>
        <end position="37"/>
    </location>
</feature>
<evidence type="ECO:0000313" key="2">
    <source>
        <dbReference type="EMBL" id="KWW21933.1"/>
    </source>
</evidence>
<keyword evidence="3" id="KW-1185">Reference proteome</keyword>
<proteinExistence type="predicted"/>